<keyword evidence="4 6" id="KW-1133">Transmembrane helix</keyword>
<evidence type="ECO:0000256" key="3">
    <source>
        <dbReference type="ARBA" id="ARBA00022692"/>
    </source>
</evidence>
<feature type="transmembrane region" description="Helical" evidence="6">
    <location>
        <begin position="50"/>
        <end position="76"/>
    </location>
</feature>
<feature type="domain" description="Cytochrome C biogenesis protein transmembrane" evidence="7">
    <location>
        <begin position="6"/>
        <end position="190"/>
    </location>
</feature>
<name>A0A7X5VC18_9ACTN</name>
<gene>
    <name evidence="8" type="ORF">BJY22_003931</name>
</gene>
<evidence type="ECO:0000313" key="8">
    <source>
        <dbReference type="EMBL" id="NIK58214.1"/>
    </source>
</evidence>
<feature type="transmembrane region" description="Helical" evidence="6">
    <location>
        <begin position="162"/>
        <end position="188"/>
    </location>
</feature>
<sequence>MNELPVALALGAGMLAAVNPCGFAMLPAYLSLLVAGDDSPRRTVAVGRALAATVAMTAGFAAVFGLFGLAIAPVAGEVQQHLPWFTIVLGLVLALAGLWLVLGRDLPVVVPKLRRGPAVTRTAVSMILYGATYAIASLGCTIGPFLAIVVSTFRTDDIASGVVLFAAYAAGMGLIVGTAALGVALARAGTVGRLRRFGRLAGRLGGVVLLIAGSYVAYYGWYEIRVFRGTTTSDPVIDAAARLQAWIADAVGRLGATTIGVVFALLLALALVLVLRRSPRKRPPN</sequence>
<evidence type="ECO:0000256" key="6">
    <source>
        <dbReference type="SAM" id="Phobius"/>
    </source>
</evidence>
<keyword evidence="5 6" id="KW-0472">Membrane</keyword>
<dbReference type="InterPro" id="IPR051790">
    <property type="entry name" value="Cytochrome_c-biogenesis_DsbD"/>
</dbReference>
<dbReference type="PANTHER" id="PTHR31272">
    <property type="entry name" value="CYTOCHROME C-TYPE BIOGENESIS PROTEIN HI_1454-RELATED"/>
    <property type="match status" value="1"/>
</dbReference>
<keyword evidence="9" id="KW-1185">Reference proteome</keyword>
<evidence type="ECO:0000256" key="5">
    <source>
        <dbReference type="ARBA" id="ARBA00023136"/>
    </source>
</evidence>
<feature type="transmembrane region" description="Helical" evidence="6">
    <location>
        <begin position="6"/>
        <end position="30"/>
    </location>
</feature>
<evidence type="ECO:0000313" key="9">
    <source>
        <dbReference type="Proteomes" id="UP000555407"/>
    </source>
</evidence>
<dbReference type="GO" id="GO:0017004">
    <property type="term" value="P:cytochrome complex assembly"/>
    <property type="evidence" value="ECO:0007669"/>
    <property type="project" value="InterPro"/>
</dbReference>
<feature type="transmembrane region" description="Helical" evidence="6">
    <location>
        <begin position="123"/>
        <end position="150"/>
    </location>
</feature>
<evidence type="ECO:0000259" key="7">
    <source>
        <dbReference type="Pfam" id="PF02683"/>
    </source>
</evidence>
<feature type="transmembrane region" description="Helical" evidence="6">
    <location>
        <begin position="200"/>
        <end position="221"/>
    </location>
</feature>
<proteinExistence type="inferred from homology"/>
<accession>A0A7X5VC18</accession>
<evidence type="ECO:0000256" key="1">
    <source>
        <dbReference type="ARBA" id="ARBA00004141"/>
    </source>
</evidence>
<dbReference type="EMBL" id="JAASRO010000001">
    <property type="protein sequence ID" value="NIK58214.1"/>
    <property type="molecule type" value="Genomic_DNA"/>
</dbReference>
<organism evidence="8 9">
    <name type="scientific">Kribbella shirazensis</name>
    <dbReference type="NCBI Taxonomy" id="1105143"/>
    <lineage>
        <taxon>Bacteria</taxon>
        <taxon>Bacillati</taxon>
        <taxon>Actinomycetota</taxon>
        <taxon>Actinomycetes</taxon>
        <taxon>Propionibacteriales</taxon>
        <taxon>Kribbellaceae</taxon>
        <taxon>Kribbella</taxon>
    </lineage>
</organism>
<dbReference type="PANTHER" id="PTHR31272:SF4">
    <property type="entry name" value="CYTOCHROME C-TYPE BIOGENESIS PROTEIN HI_1454-RELATED"/>
    <property type="match status" value="1"/>
</dbReference>
<feature type="transmembrane region" description="Helical" evidence="6">
    <location>
        <begin position="254"/>
        <end position="275"/>
    </location>
</feature>
<dbReference type="Proteomes" id="UP000555407">
    <property type="component" value="Unassembled WGS sequence"/>
</dbReference>
<comment type="similarity">
    <text evidence="2">Belongs to the DsbD family.</text>
</comment>
<dbReference type="Pfam" id="PF02683">
    <property type="entry name" value="DsbD_TM"/>
    <property type="match status" value="1"/>
</dbReference>
<comment type="caution">
    <text evidence="8">The sequence shown here is derived from an EMBL/GenBank/DDBJ whole genome shotgun (WGS) entry which is preliminary data.</text>
</comment>
<dbReference type="GO" id="GO:0016020">
    <property type="term" value="C:membrane"/>
    <property type="evidence" value="ECO:0007669"/>
    <property type="project" value="UniProtKB-SubCell"/>
</dbReference>
<evidence type="ECO:0000256" key="4">
    <source>
        <dbReference type="ARBA" id="ARBA00022989"/>
    </source>
</evidence>
<protein>
    <submittedName>
        <fullName evidence="8">Cytochrome c biogenesis protein CcdA</fullName>
    </submittedName>
</protein>
<evidence type="ECO:0000256" key="2">
    <source>
        <dbReference type="ARBA" id="ARBA00006143"/>
    </source>
</evidence>
<comment type="subcellular location">
    <subcellularLocation>
        <location evidence="1">Membrane</location>
        <topology evidence="1">Multi-pass membrane protein</topology>
    </subcellularLocation>
</comment>
<keyword evidence="3 6" id="KW-0812">Transmembrane</keyword>
<feature type="transmembrane region" description="Helical" evidence="6">
    <location>
        <begin position="82"/>
        <end position="102"/>
    </location>
</feature>
<dbReference type="AlphaFoldDB" id="A0A7X5VC18"/>
<dbReference type="InterPro" id="IPR003834">
    <property type="entry name" value="Cyt_c_assmbl_TM_dom"/>
</dbReference>
<reference evidence="8 9" key="1">
    <citation type="submission" date="2020-03" db="EMBL/GenBank/DDBJ databases">
        <title>Sequencing the genomes of 1000 actinobacteria strains.</title>
        <authorList>
            <person name="Klenk H.-P."/>
        </authorList>
    </citation>
    <scope>NUCLEOTIDE SEQUENCE [LARGE SCALE GENOMIC DNA]</scope>
    <source>
        <strain evidence="8 9">DSM 45490</strain>
    </source>
</reference>
<dbReference type="RefSeq" id="WP_337758787.1">
    <property type="nucleotide sequence ID" value="NZ_JAASRO010000001.1"/>
</dbReference>